<name>A0A919BEV5_9GAMM</name>
<keyword evidence="1 2" id="KW-0238">DNA-binding</keyword>
<keyword evidence="3" id="KW-0812">Transmembrane</keyword>
<feature type="domain" description="OmpR/PhoB-type" evidence="4">
    <location>
        <begin position="18"/>
        <end position="116"/>
    </location>
</feature>
<dbReference type="GO" id="GO:0006355">
    <property type="term" value="P:regulation of DNA-templated transcription"/>
    <property type="evidence" value="ECO:0007669"/>
    <property type="project" value="InterPro"/>
</dbReference>
<proteinExistence type="predicted"/>
<protein>
    <recommendedName>
        <fullName evidence="4">OmpR/PhoB-type domain-containing protein</fullName>
    </recommendedName>
</protein>
<evidence type="ECO:0000313" key="5">
    <source>
        <dbReference type="EMBL" id="GHF84245.1"/>
    </source>
</evidence>
<dbReference type="InterPro" id="IPR016032">
    <property type="entry name" value="Sig_transdc_resp-reg_C-effctor"/>
</dbReference>
<dbReference type="SMART" id="SM00862">
    <property type="entry name" value="Trans_reg_C"/>
    <property type="match status" value="1"/>
</dbReference>
<dbReference type="InterPro" id="IPR011042">
    <property type="entry name" value="6-blade_b-propeller_TolB-like"/>
</dbReference>
<dbReference type="GO" id="GO:0003677">
    <property type="term" value="F:DNA binding"/>
    <property type="evidence" value="ECO:0007669"/>
    <property type="project" value="UniProtKB-UniRule"/>
</dbReference>
<accession>A0A919BEV5</accession>
<reference evidence="5" key="1">
    <citation type="journal article" date="2014" name="Int. J. Syst. Evol. Microbiol.">
        <title>Complete genome sequence of Corynebacterium casei LMG S-19264T (=DSM 44701T), isolated from a smear-ripened cheese.</title>
        <authorList>
            <consortium name="US DOE Joint Genome Institute (JGI-PGF)"/>
            <person name="Walter F."/>
            <person name="Albersmeier A."/>
            <person name="Kalinowski J."/>
            <person name="Ruckert C."/>
        </authorList>
    </citation>
    <scope>NUCLEOTIDE SEQUENCE</scope>
    <source>
        <strain evidence="5">KCTC 42731</strain>
    </source>
</reference>
<dbReference type="GO" id="GO:0000160">
    <property type="term" value="P:phosphorelay signal transduction system"/>
    <property type="evidence" value="ECO:0007669"/>
    <property type="project" value="InterPro"/>
</dbReference>
<dbReference type="Gene3D" id="2.120.10.30">
    <property type="entry name" value="TolB, C-terminal domain"/>
    <property type="match status" value="2"/>
</dbReference>
<evidence type="ECO:0000259" key="4">
    <source>
        <dbReference type="PROSITE" id="PS51755"/>
    </source>
</evidence>
<dbReference type="EMBL" id="BNCK01000002">
    <property type="protein sequence ID" value="GHF84245.1"/>
    <property type="molecule type" value="Genomic_DNA"/>
</dbReference>
<gene>
    <name evidence="5" type="ORF">GCM10017161_09550</name>
</gene>
<dbReference type="InterPro" id="IPR036388">
    <property type="entry name" value="WH-like_DNA-bd_sf"/>
</dbReference>
<dbReference type="InterPro" id="IPR001867">
    <property type="entry name" value="OmpR/PhoB-type_DNA-bd"/>
</dbReference>
<evidence type="ECO:0000313" key="6">
    <source>
        <dbReference type="Proteomes" id="UP000623842"/>
    </source>
</evidence>
<feature type="transmembrane region" description="Helical" evidence="3">
    <location>
        <begin position="139"/>
        <end position="159"/>
    </location>
</feature>
<evidence type="ECO:0000256" key="2">
    <source>
        <dbReference type="PROSITE-ProRule" id="PRU01091"/>
    </source>
</evidence>
<dbReference type="CDD" id="cd00383">
    <property type="entry name" value="trans_reg_C"/>
    <property type="match status" value="1"/>
</dbReference>
<evidence type="ECO:0000256" key="1">
    <source>
        <dbReference type="ARBA" id="ARBA00023125"/>
    </source>
</evidence>
<keyword evidence="3" id="KW-1133">Transmembrane helix</keyword>
<feature type="DNA-binding region" description="OmpR/PhoB-type" evidence="2">
    <location>
        <begin position="18"/>
        <end position="116"/>
    </location>
</feature>
<dbReference type="SUPFAM" id="SSF82171">
    <property type="entry name" value="DPP6 N-terminal domain-like"/>
    <property type="match status" value="1"/>
</dbReference>
<sequence length="703" mass="79229">MPDSSFVVTAPKSEVYLNEEFHFGEFVFNSSCLILMKNGEELSVEPQVLELLHFLIKNDSRYILTEELHNEVWKGRVVSDAAVRRAISKLRACLGHNENDEPYIKSAHKRGYKFNAKLLRVESAHLSPETIKKVFNIPLLLVVGIVIIFLAFTGVRFVIERYAQTAELDTTHPPSFLSSPLLTFHGEKTDLSKSDDGHWLVFAGKNLGFQGFQLFLSNLNTRVTKQLTINEDNIIRVEFSPNNQRLYYINLSIGNASLSTIAFDEQHKIIDKKSLISDYYFLADFALTPDESGIYFTGMRSKSANSQVFYLDLNTLSISEITSGYQNESHDYRISMSNDGATLAIVSIVGDVEQKISLIDAKLHKVKQRFFHEAPLLSVEWLNKNEILLLDKLSLTRLNIETGSRTVVQKPDEVVLNSIDITSAGEVIALTEGDKNNLFIEVDFPSMHISNKKVLTGIADDIVDVKFAGESGKYILLRKEGNTYSLLSQEMSNESKTTIFSSKLPISLQSISRSGDQVLLFLDGLLAILHCNEQQLEYIHSGDRLLATEATFGQSGKNIMFGERTNDGWTIQNIDLVSGQQYKLFEGYYSALEYNNGYLLRDEKGKVYSKSDKTSEAKFLGIEIMIDKRSTWFVRGDVLYWSIHDGITAQFFAKNLVSGEGYNLNFDSSLVSSSFDLNNEGRKAILQSQQLPDSKIVAIRLKQ</sequence>
<dbReference type="Gene3D" id="1.10.10.10">
    <property type="entry name" value="Winged helix-like DNA-binding domain superfamily/Winged helix DNA-binding domain"/>
    <property type="match status" value="1"/>
</dbReference>
<keyword evidence="6" id="KW-1185">Reference proteome</keyword>
<comment type="caution">
    <text evidence="5">The sequence shown here is derived from an EMBL/GenBank/DDBJ whole genome shotgun (WGS) entry which is preliminary data.</text>
</comment>
<dbReference type="RefSeq" id="WP_189767807.1">
    <property type="nucleotide sequence ID" value="NZ_BNCK01000002.1"/>
</dbReference>
<dbReference type="PROSITE" id="PS51755">
    <property type="entry name" value="OMPR_PHOB"/>
    <property type="match status" value="1"/>
</dbReference>
<organism evidence="5 6">
    <name type="scientific">Thalassotalea marina</name>
    <dbReference type="NCBI Taxonomy" id="1673741"/>
    <lineage>
        <taxon>Bacteria</taxon>
        <taxon>Pseudomonadati</taxon>
        <taxon>Pseudomonadota</taxon>
        <taxon>Gammaproteobacteria</taxon>
        <taxon>Alteromonadales</taxon>
        <taxon>Colwelliaceae</taxon>
        <taxon>Thalassotalea</taxon>
    </lineage>
</organism>
<dbReference type="Proteomes" id="UP000623842">
    <property type="component" value="Unassembled WGS sequence"/>
</dbReference>
<dbReference type="Pfam" id="PF00486">
    <property type="entry name" value="Trans_reg_C"/>
    <property type="match status" value="1"/>
</dbReference>
<reference evidence="5" key="2">
    <citation type="submission" date="2020-09" db="EMBL/GenBank/DDBJ databases">
        <authorList>
            <person name="Sun Q."/>
            <person name="Kim S."/>
        </authorList>
    </citation>
    <scope>NUCLEOTIDE SEQUENCE</scope>
    <source>
        <strain evidence="5">KCTC 42731</strain>
    </source>
</reference>
<dbReference type="SUPFAM" id="SSF46894">
    <property type="entry name" value="C-terminal effector domain of the bipartite response regulators"/>
    <property type="match status" value="1"/>
</dbReference>
<keyword evidence="3" id="KW-0472">Membrane</keyword>
<evidence type="ECO:0000256" key="3">
    <source>
        <dbReference type="SAM" id="Phobius"/>
    </source>
</evidence>
<dbReference type="AlphaFoldDB" id="A0A919BEV5"/>